<keyword evidence="4" id="KW-1185">Reference proteome</keyword>
<dbReference type="RefSeq" id="WP_322725857.1">
    <property type="nucleotide sequence ID" value="NZ_VJZC01000319.1"/>
</dbReference>
<feature type="transmembrane region" description="Helical" evidence="2">
    <location>
        <begin position="34"/>
        <end position="56"/>
    </location>
</feature>
<feature type="region of interest" description="Disordered" evidence="1">
    <location>
        <begin position="1"/>
        <end position="25"/>
    </location>
</feature>
<proteinExistence type="predicted"/>
<evidence type="ECO:0000256" key="1">
    <source>
        <dbReference type="SAM" id="MobiDB-lite"/>
    </source>
</evidence>
<keyword evidence="2" id="KW-0812">Transmembrane</keyword>
<evidence type="ECO:0000313" key="3">
    <source>
        <dbReference type="EMBL" id="MPY61625.1"/>
    </source>
</evidence>
<dbReference type="AlphaFoldDB" id="A0A5N8XSN7"/>
<organism evidence="3 4">
    <name type="scientific">Streptomyces spongiae</name>
    <dbReference type="NCBI Taxonomy" id="565072"/>
    <lineage>
        <taxon>Bacteria</taxon>
        <taxon>Bacillati</taxon>
        <taxon>Actinomycetota</taxon>
        <taxon>Actinomycetes</taxon>
        <taxon>Kitasatosporales</taxon>
        <taxon>Streptomycetaceae</taxon>
        <taxon>Streptomyces</taxon>
    </lineage>
</organism>
<evidence type="ECO:0000256" key="2">
    <source>
        <dbReference type="SAM" id="Phobius"/>
    </source>
</evidence>
<sequence>MRTVPETCADPESVHSGLSDRLARQPGTASRGDSVLHFVEGALMTGVCAGLAYSGTQGDKPLYTIGGSLVAVLLLVGTIVVIRGEVRVRGAVAAGETRAGELWRSASYCSGCGSVFYPDGTPWQGPLTPEQYQKYVWTEAGYDKQLEQKVKDVTLPPGIPVRQTGAPDHA</sequence>
<gene>
    <name evidence="3" type="ORF">FNH08_32120</name>
</gene>
<dbReference type="Proteomes" id="UP000400924">
    <property type="component" value="Unassembled WGS sequence"/>
</dbReference>
<reference evidence="3 4" key="1">
    <citation type="submission" date="2019-07" db="EMBL/GenBank/DDBJ databases">
        <title>New species of Amycolatopsis and Streptomyces.</title>
        <authorList>
            <person name="Duangmal K."/>
            <person name="Teo W.F.A."/>
            <person name="Lipun K."/>
        </authorList>
    </citation>
    <scope>NUCLEOTIDE SEQUENCE [LARGE SCALE GENOMIC DNA]</scope>
    <source>
        <strain evidence="3 4">NBRC 106415</strain>
    </source>
</reference>
<comment type="caution">
    <text evidence="3">The sequence shown here is derived from an EMBL/GenBank/DDBJ whole genome shotgun (WGS) entry which is preliminary data.</text>
</comment>
<dbReference type="EMBL" id="VJZC01000319">
    <property type="protein sequence ID" value="MPY61625.1"/>
    <property type="molecule type" value="Genomic_DNA"/>
</dbReference>
<name>A0A5N8XSN7_9ACTN</name>
<accession>A0A5N8XSN7</accession>
<protein>
    <submittedName>
        <fullName evidence="3">Uncharacterized protein</fullName>
    </submittedName>
</protein>
<keyword evidence="2" id="KW-0472">Membrane</keyword>
<evidence type="ECO:0000313" key="4">
    <source>
        <dbReference type="Proteomes" id="UP000400924"/>
    </source>
</evidence>
<feature type="transmembrane region" description="Helical" evidence="2">
    <location>
        <begin position="62"/>
        <end position="82"/>
    </location>
</feature>
<keyword evidence="2" id="KW-1133">Transmembrane helix</keyword>